<dbReference type="GO" id="GO:0030170">
    <property type="term" value="F:pyridoxal phosphate binding"/>
    <property type="evidence" value="ECO:0007669"/>
    <property type="project" value="TreeGrafter"/>
</dbReference>
<dbReference type="GO" id="GO:0008483">
    <property type="term" value="F:transaminase activity"/>
    <property type="evidence" value="ECO:0007669"/>
    <property type="project" value="UniProtKB-KW"/>
</dbReference>
<dbReference type="KEGG" id="amar:AMRN_2656"/>
<evidence type="ECO:0000256" key="1">
    <source>
        <dbReference type="ARBA" id="ARBA00037999"/>
    </source>
</evidence>
<reference evidence="5" key="1">
    <citation type="submission" date="2017-09" db="EMBL/GenBank/DDBJ databases">
        <title>Arcobacter canalis sp. nov., a new species isolated from a water canal contaminated with urban sewage.</title>
        <authorList>
            <person name="Perez-Cataluna A."/>
            <person name="Salas-Masso N."/>
            <person name="Figueras M.J."/>
        </authorList>
    </citation>
    <scope>NUCLEOTIDE SEQUENCE [LARGE SCALE GENOMIC DNA]</scope>
    <source>
        <strain evidence="5">CECT 7727</strain>
    </source>
</reference>
<comment type="similarity">
    <text evidence="1 2">Belongs to the DegT/DnrJ/EryC1 family.</text>
</comment>
<dbReference type="EMBL" id="CP032101">
    <property type="protein sequence ID" value="AXX88354.1"/>
    <property type="molecule type" value="Genomic_DNA"/>
</dbReference>
<dbReference type="RefSeq" id="WP_099309839.1">
    <property type="nucleotide sequence ID" value="NZ_CP032101.1"/>
</dbReference>
<evidence type="ECO:0000313" key="5">
    <source>
        <dbReference type="Proteomes" id="UP000224740"/>
    </source>
</evidence>
<dbReference type="Proteomes" id="UP000224740">
    <property type="component" value="Unassembled WGS sequence"/>
</dbReference>
<dbReference type="GO" id="GO:0000271">
    <property type="term" value="P:polysaccharide biosynthetic process"/>
    <property type="evidence" value="ECO:0007669"/>
    <property type="project" value="TreeGrafter"/>
</dbReference>
<keyword evidence="3" id="KW-0032">Aminotransferase</keyword>
<dbReference type="EMBL" id="NXAO01000002">
    <property type="protein sequence ID" value="PHO16620.1"/>
    <property type="molecule type" value="Genomic_DNA"/>
</dbReference>
<proteinExistence type="inferred from homology"/>
<evidence type="ECO:0000313" key="3">
    <source>
        <dbReference type="EMBL" id="AXX88354.1"/>
    </source>
</evidence>
<name>A0A347TP26_9BACT</name>
<dbReference type="PANTHER" id="PTHR30244:SF34">
    <property type="entry name" value="DTDP-4-AMINO-4,6-DIDEOXYGALACTOSE TRANSAMINASE"/>
    <property type="match status" value="1"/>
</dbReference>
<reference evidence="4" key="2">
    <citation type="submission" date="2017-09" db="EMBL/GenBank/DDBJ databases">
        <authorList>
            <person name="Perez-Cataluna A."/>
            <person name="Figueras M.J."/>
            <person name="Salas-Masso N."/>
        </authorList>
    </citation>
    <scope>NUCLEOTIDE SEQUENCE</scope>
    <source>
        <strain evidence="4">CECT 7727</strain>
    </source>
</reference>
<dbReference type="CDD" id="cd00616">
    <property type="entry name" value="AHBA_syn"/>
    <property type="match status" value="1"/>
</dbReference>
<sequence length="428" mass="48491">MPKLAINGGTKIRTKLFPRYNNINENEIDEVVKVMKKGILSKYLGAWHEDFYGGEKVQEFEKAWSEYFNIKHSISVNSNTSGLITALGACGIGLGDEVIVSPYSMSISASAPLFWNATPVFCDLEANTYSFCIKSLKKAITKNTKAIVVVHIFGCPSNMKEILEVAKEHNLYVIEDCAQAPGAKYDEKYVGTLGDIGVFSLNYHKHIHTGEGGVCVTNSDDLANKMQLIRNHAESVVENKGETQLSNMLGFNFRLTEIQAAIGIEQLKKLQSELEVRQKYAKMYDEALGKYPFIKTTKLENRTHSYYVQAFEFLEDIAKVSRDKFIMAVKAELEPVQDRENEGVPIGQGYVKPIYLLPMFQNKIAYNKQNFAFKDEISYEKGICPNVEKFHYKTLWTHDFTRSPLSKEDVKDVINAYVKVCENLDELK</sequence>
<protein>
    <submittedName>
        <fullName evidence="3">Aminotransferase, DegT/DnrJ/EryC1/StrS family</fullName>
    </submittedName>
    <submittedName>
        <fullName evidence="4">DegT/DnrJ/EryC1/StrS aminotransferase</fullName>
    </submittedName>
</protein>
<dbReference type="SUPFAM" id="SSF53383">
    <property type="entry name" value="PLP-dependent transferases"/>
    <property type="match status" value="1"/>
</dbReference>
<keyword evidence="3" id="KW-0808">Transferase</keyword>
<dbReference type="Pfam" id="PF01041">
    <property type="entry name" value="DegT_DnrJ_EryC1"/>
    <property type="match status" value="1"/>
</dbReference>
<keyword evidence="5" id="KW-1185">Reference proteome</keyword>
<dbReference type="Proteomes" id="UP000264693">
    <property type="component" value="Chromosome"/>
</dbReference>
<dbReference type="PIRSF" id="PIRSF000390">
    <property type="entry name" value="PLP_StrS"/>
    <property type="match status" value="1"/>
</dbReference>
<evidence type="ECO:0000313" key="6">
    <source>
        <dbReference type="Proteomes" id="UP000264693"/>
    </source>
</evidence>
<dbReference type="Gene3D" id="3.90.1150.10">
    <property type="entry name" value="Aspartate Aminotransferase, domain 1"/>
    <property type="match status" value="1"/>
</dbReference>
<dbReference type="InterPro" id="IPR015421">
    <property type="entry name" value="PyrdxlP-dep_Trfase_major"/>
</dbReference>
<keyword evidence="2" id="KW-0663">Pyridoxal phosphate</keyword>
<reference evidence="3 6" key="3">
    <citation type="submission" date="2018-08" db="EMBL/GenBank/DDBJ databases">
        <title>Complete genome of the Arcobacter marinus type strain JCM 15502.</title>
        <authorList>
            <person name="Miller W.G."/>
            <person name="Yee E."/>
            <person name="Huynh S."/>
            <person name="Parker C.T."/>
        </authorList>
    </citation>
    <scope>NUCLEOTIDE SEQUENCE [LARGE SCALE GENOMIC DNA]</scope>
    <source>
        <strain evidence="3 6">JCM 15502</strain>
    </source>
</reference>
<gene>
    <name evidence="3" type="ORF">AMRN_2656</name>
    <name evidence="4" type="ORF">CPH92_00365</name>
</gene>
<organism evidence="3 6">
    <name type="scientific">Malaciobacter marinus</name>
    <dbReference type="NCBI Taxonomy" id="505249"/>
    <lineage>
        <taxon>Bacteria</taxon>
        <taxon>Pseudomonadati</taxon>
        <taxon>Campylobacterota</taxon>
        <taxon>Epsilonproteobacteria</taxon>
        <taxon>Campylobacterales</taxon>
        <taxon>Arcobacteraceae</taxon>
        <taxon>Malaciobacter</taxon>
    </lineage>
</organism>
<dbReference type="Gene3D" id="3.40.640.10">
    <property type="entry name" value="Type I PLP-dependent aspartate aminotransferase-like (Major domain)"/>
    <property type="match status" value="1"/>
</dbReference>
<dbReference type="InterPro" id="IPR015424">
    <property type="entry name" value="PyrdxlP-dep_Trfase"/>
</dbReference>
<dbReference type="AlphaFoldDB" id="A0A347TP26"/>
<evidence type="ECO:0000313" key="4">
    <source>
        <dbReference type="EMBL" id="PHO16620.1"/>
    </source>
</evidence>
<accession>A0A347TP26</accession>
<dbReference type="InterPro" id="IPR015422">
    <property type="entry name" value="PyrdxlP-dep_Trfase_small"/>
</dbReference>
<evidence type="ECO:0000256" key="2">
    <source>
        <dbReference type="RuleBase" id="RU004508"/>
    </source>
</evidence>
<dbReference type="InterPro" id="IPR000653">
    <property type="entry name" value="DegT/StrS_aminotransferase"/>
</dbReference>
<dbReference type="PANTHER" id="PTHR30244">
    <property type="entry name" value="TRANSAMINASE"/>
    <property type="match status" value="1"/>
</dbReference>